<accession>A0ABP7EE92</accession>
<dbReference type="RefSeq" id="WP_345642768.1">
    <property type="nucleotide sequence ID" value="NZ_BAABEP010000006.1"/>
</dbReference>
<evidence type="ECO:0000313" key="2">
    <source>
        <dbReference type="Proteomes" id="UP001499884"/>
    </source>
</evidence>
<proteinExistence type="predicted"/>
<name>A0ABP7EE92_9ACTN</name>
<protein>
    <recommendedName>
        <fullName evidence="3">Transposase</fullName>
    </recommendedName>
</protein>
<reference evidence="2" key="1">
    <citation type="journal article" date="2019" name="Int. J. Syst. Evol. Microbiol.">
        <title>The Global Catalogue of Microorganisms (GCM) 10K type strain sequencing project: providing services to taxonomists for standard genome sequencing and annotation.</title>
        <authorList>
            <consortium name="The Broad Institute Genomics Platform"/>
            <consortium name="The Broad Institute Genome Sequencing Center for Infectious Disease"/>
            <person name="Wu L."/>
            <person name="Ma J."/>
        </authorList>
    </citation>
    <scope>NUCLEOTIDE SEQUENCE [LARGE SCALE GENOMIC DNA]</scope>
    <source>
        <strain evidence="2">JCM 30846</strain>
    </source>
</reference>
<dbReference type="EMBL" id="BAABEP010000006">
    <property type="protein sequence ID" value="GAA3718026.1"/>
    <property type="molecule type" value="Genomic_DNA"/>
</dbReference>
<organism evidence="1 2">
    <name type="scientific">Streptomyces tremellae</name>
    <dbReference type="NCBI Taxonomy" id="1124239"/>
    <lineage>
        <taxon>Bacteria</taxon>
        <taxon>Bacillati</taxon>
        <taxon>Actinomycetota</taxon>
        <taxon>Actinomycetes</taxon>
        <taxon>Kitasatosporales</taxon>
        <taxon>Streptomycetaceae</taxon>
        <taxon>Streptomyces</taxon>
    </lineage>
</organism>
<dbReference type="Proteomes" id="UP001499884">
    <property type="component" value="Unassembled WGS sequence"/>
</dbReference>
<keyword evidence="2" id="KW-1185">Reference proteome</keyword>
<gene>
    <name evidence="1" type="ORF">GCM10023082_14480</name>
</gene>
<sequence>MQRWKAPVGWHAWVQPTNAQILARMTARRAERAEEKRLFHVFLAFSAAAGLFDRPARKARTS</sequence>
<evidence type="ECO:0000313" key="1">
    <source>
        <dbReference type="EMBL" id="GAA3718026.1"/>
    </source>
</evidence>
<comment type="caution">
    <text evidence="1">The sequence shown here is derived from an EMBL/GenBank/DDBJ whole genome shotgun (WGS) entry which is preliminary data.</text>
</comment>
<evidence type="ECO:0008006" key="3">
    <source>
        <dbReference type="Google" id="ProtNLM"/>
    </source>
</evidence>